<comment type="caution">
    <text evidence="8">The sequence shown here is derived from an EMBL/GenBank/DDBJ whole genome shotgun (WGS) entry which is preliminary data.</text>
</comment>
<evidence type="ECO:0000256" key="4">
    <source>
        <dbReference type="ARBA" id="ARBA00022692"/>
    </source>
</evidence>
<dbReference type="Proteomes" id="UP000249633">
    <property type="component" value="Unassembled WGS sequence"/>
</dbReference>
<evidence type="ECO:0008006" key="10">
    <source>
        <dbReference type="Google" id="ProtNLM"/>
    </source>
</evidence>
<evidence type="ECO:0000313" key="9">
    <source>
        <dbReference type="Proteomes" id="UP000249633"/>
    </source>
</evidence>
<keyword evidence="7" id="KW-0998">Cell outer membrane</keyword>
<keyword evidence="6" id="KW-0472">Membrane</keyword>
<dbReference type="PANTHER" id="PTHR35093:SF8">
    <property type="entry name" value="OUTER MEMBRANE PROTEIN NMB0088-RELATED"/>
    <property type="match status" value="1"/>
</dbReference>
<evidence type="ECO:0000256" key="1">
    <source>
        <dbReference type="ARBA" id="ARBA00004571"/>
    </source>
</evidence>
<dbReference type="AlphaFoldDB" id="A0A2W5DKT5"/>
<evidence type="ECO:0000313" key="8">
    <source>
        <dbReference type="EMBL" id="PZP31263.1"/>
    </source>
</evidence>
<dbReference type="Gene3D" id="2.40.160.60">
    <property type="entry name" value="Outer membrane protein transport protein (OMPP1/FadL/TodX)"/>
    <property type="match status" value="1"/>
</dbReference>
<keyword evidence="5" id="KW-0732">Signal</keyword>
<dbReference type="EMBL" id="QFOD01000011">
    <property type="protein sequence ID" value="PZP31263.1"/>
    <property type="molecule type" value="Genomic_DNA"/>
</dbReference>
<reference evidence="8 9" key="1">
    <citation type="submission" date="2017-08" db="EMBL/GenBank/DDBJ databases">
        <title>Infants hospitalized years apart are colonized by the same room-sourced microbial strains.</title>
        <authorList>
            <person name="Brooks B."/>
            <person name="Olm M.R."/>
            <person name="Firek B.A."/>
            <person name="Baker R."/>
            <person name="Thomas B.C."/>
            <person name="Morowitz M.J."/>
            <person name="Banfield J.F."/>
        </authorList>
    </citation>
    <scope>NUCLEOTIDE SEQUENCE [LARGE SCALE GENOMIC DNA]</scope>
    <source>
        <strain evidence="8">S2_012_000_R2_81</strain>
    </source>
</reference>
<sequence length="511" mass="54123">MGAAHNPSPLRITTRRQTMRPTSRAAWALSPLLAGIALLPLTLSTAQAAGYRFGTQSAAAEGTANANGAEAADASTIFANPAGILRLSKGWNFSGVLDYVDADLRFTDQGSTISLPGSGLQPRAIGVVGETSTAAKPVVVPHAYASYRASDDIAYGIGVFVPWGTKINYPSNWGGRYNIQSVELQSLNINPNVAFKVAKGLSVSAGFSLEYMDGKLRPAVPYGSVYAAGLLSAAHQAATAGAPGLALQLQQQAAQVFGDPQYDGSIGVKGSDWGVGLNFSALWEISADTRVGVAYRSPIQHKLRGNADWTQPSTLPANVLAAITASPYNGTSAMDHNDSAASLAVRTPESLSIHGFHQLTPTIAIMGDFTWTNESRLKQLRIDFKNTTADSIIAEHWKDSTKLSIGAQWKATDRLLLRTGVTKDRSPVPSSTRSPALPDSARTWFAVGGNWAFDLNTSVDLSLGHVKLKDAAMNATDDGDGEHVCNCSFATARGNYNTKATIFGVQLNHKF</sequence>
<dbReference type="Pfam" id="PF03349">
    <property type="entry name" value="Toluene_X"/>
    <property type="match status" value="1"/>
</dbReference>
<evidence type="ECO:0000256" key="7">
    <source>
        <dbReference type="ARBA" id="ARBA00023237"/>
    </source>
</evidence>
<organism evidence="8 9">
    <name type="scientific">Roseateles depolymerans</name>
    <dbReference type="NCBI Taxonomy" id="76731"/>
    <lineage>
        <taxon>Bacteria</taxon>
        <taxon>Pseudomonadati</taxon>
        <taxon>Pseudomonadota</taxon>
        <taxon>Betaproteobacteria</taxon>
        <taxon>Burkholderiales</taxon>
        <taxon>Sphaerotilaceae</taxon>
        <taxon>Roseateles</taxon>
    </lineage>
</organism>
<protein>
    <recommendedName>
        <fullName evidence="10">Transporter</fullName>
    </recommendedName>
</protein>
<keyword evidence="3" id="KW-1134">Transmembrane beta strand</keyword>
<gene>
    <name evidence="8" type="ORF">DI603_12905</name>
</gene>
<evidence type="ECO:0000256" key="5">
    <source>
        <dbReference type="ARBA" id="ARBA00022729"/>
    </source>
</evidence>
<comment type="similarity">
    <text evidence="2">Belongs to the OmpP1/FadL family.</text>
</comment>
<evidence type="ECO:0000256" key="2">
    <source>
        <dbReference type="ARBA" id="ARBA00008163"/>
    </source>
</evidence>
<dbReference type="SUPFAM" id="SSF56935">
    <property type="entry name" value="Porins"/>
    <property type="match status" value="1"/>
</dbReference>
<dbReference type="GO" id="GO:0015483">
    <property type="term" value="F:long-chain fatty acid transporting porin activity"/>
    <property type="evidence" value="ECO:0007669"/>
    <property type="project" value="TreeGrafter"/>
</dbReference>
<evidence type="ECO:0000256" key="3">
    <source>
        <dbReference type="ARBA" id="ARBA00022452"/>
    </source>
</evidence>
<proteinExistence type="inferred from homology"/>
<keyword evidence="4" id="KW-0812">Transmembrane</keyword>
<dbReference type="PANTHER" id="PTHR35093">
    <property type="entry name" value="OUTER MEMBRANE PROTEIN NMB0088-RELATED"/>
    <property type="match status" value="1"/>
</dbReference>
<name>A0A2W5DKT5_9BURK</name>
<comment type="subcellular location">
    <subcellularLocation>
        <location evidence="1">Cell outer membrane</location>
        <topology evidence="1">Multi-pass membrane protein</topology>
    </subcellularLocation>
</comment>
<evidence type="ECO:0000256" key="6">
    <source>
        <dbReference type="ARBA" id="ARBA00023136"/>
    </source>
</evidence>
<accession>A0A2W5DKT5</accession>
<dbReference type="InterPro" id="IPR005017">
    <property type="entry name" value="OMPP1/FadL/TodX"/>
</dbReference>
<dbReference type="GO" id="GO:0009279">
    <property type="term" value="C:cell outer membrane"/>
    <property type="evidence" value="ECO:0007669"/>
    <property type="project" value="UniProtKB-SubCell"/>
</dbReference>